<feature type="compositionally biased region" description="Polar residues" evidence="2">
    <location>
        <begin position="177"/>
        <end position="197"/>
    </location>
</feature>
<dbReference type="OMA" id="FQREYKS"/>
<dbReference type="PROSITE" id="PS50089">
    <property type="entry name" value="ZF_RING_2"/>
    <property type="match status" value="1"/>
</dbReference>
<proteinExistence type="predicted"/>
<dbReference type="InterPro" id="IPR001841">
    <property type="entry name" value="Znf_RING"/>
</dbReference>
<evidence type="ECO:0000256" key="2">
    <source>
        <dbReference type="SAM" id="MobiDB-lite"/>
    </source>
</evidence>
<dbReference type="InterPro" id="IPR013083">
    <property type="entry name" value="Znf_RING/FYVE/PHD"/>
</dbReference>
<dbReference type="CDD" id="cd16448">
    <property type="entry name" value="RING-H2"/>
    <property type="match status" value="1"/>
</dbReference>
<dbReference type="EnsemblPlants" id="Kaladp0024s0965.1.v1.1">
    <property type="protein sequence ID" value="Kaladp0024s0965.1.v1.1"/>
    <property type="gene ID" value="Kaladp0024s0965.v1.1"/>
</dbReference>
<feature type="region of interest" description="Disordered" evidence="2">
    <location>
        <begin position="397"/>
        <end position="424"/>
    </location>
</feature>
<dbReference type="PANTHER" id="PTHR31150">
    <property type="entry name" value="EXPRESSED PROTEIN"/>
    <property type="match status" value="1"/>
</dbReference>
<dbReference type="PANTHER" id="PTHR31150:SF26">
    <property type="entry name" value="RING-TYPE DOMAIN-CONTAINING PROTEIN"/>
    <property type="match status" value="1"/>
</dbReference>
<dbReference type="GO" id="GO:0008270">
    <property type="term" value="F:zinc ion binding"/>
    <property type="evidence" value="ECO:0007669"/>
    <property type="project" value="UniProtKB-KW"/>
</dbReference>
<dbReference type="SUPFAM" id="SSF57850">
    <property type="entry name" value="RING/U-box"/>
    <property type="match status" value="1"/>
</dbReference>
<dbReference type="Proteomes" id="UP000594263">
    <property type="component" value="Unplaced"/>
</dbReference>
<keyword evidence="1" id="KW-0479">Metal-binding</keyword>
<dbReference type="SMART" id="SM00184">
    <property type="entry name" value="RING"/>
    <property type="match status" value="1"/>
</dbReference>
<name>A0A7N0ZSV7_KALFE</name>
<keyword evidence="5" id="KW-1185">Reference proteome</keyword>
<dbReference type="AlphaFoldDB" id="A0A7N0ZSV7"/>
<keyword evidence="1" id="KW-0863">Zinc-finger</keyword>
<evidence type="ECO:0000259" key="3">
    <source>
        <dbReference type="PROSITE" id="PS50089"/>
    </source>
</evidence>
<organism evidence="4 5">
    <name type="scientific">Kalanchoe fedtschenkoi</name>
    <name type="common">Lavender scallops</name>
    <name type="synonym">South American air plant</name>
    <dbReference type="NCBI Taxonomy" id="63787"/>
    <lineage>
        <taxon>Eukaryota</taxon>
        <taxon>Viridiplantae</taxon>
        <taxon>Streptophyta</taxon>
        <taxon>Embryophyta</taxon>
        <taxon>Tracheophyta</taxon>
        <taxon>Spermatophyta</taxon>
        <taxon>Magnoliopsida</taxon>
        <taxon>eudicotyledons</taxon>
        <taxon>Gunneridae</taxon>
        <taxon>Pentapetalae</taxon>
        <taxon>Saxifragales</taxon>
        <taxon>Crassulaceae</taxon>
        <taxon>Kalanchoe</taxon>
    </lineage>
</organism>
<evidence type="ECO:0000313" key="5">
    <source>
        <dbReference type="Proteomes" id="UP000594263"/>
    </source>
</evidence>
<dbReference type="Gramene" id="Kaladp0024s0965.1.v1.1">
    <property type="protein sequence ID" value="Kaladp0024s0965.1.v1.1"/>
    <property type="gene ID" value="Kaladp0024s0965.v1.1"/>
</dbReference>
<keyword evidence="1" id="KW-0862">Zinc</keyword>
<evidence type="ECO:0000256" key="1">
    <source>
        <dbReference type="PROSITE-ProRule" id="PRU00175"/>
    </source>
</evidence>
<accession>A0A7N0ZSV7</accession>
<protein>
    <recommendedName>
        <fullName evidence="3">RING-type domain-containing protein</fullName>
    </recommendedName>
</protein>
<sequence length="424" mass="46296">MGSVCCVSARDGTASEGANGEILRRSIQYSPSWGVRWDNRGRVAGEEAPAAVMVDRVRQRLENKSEPFFEPLPEVALAEENIESNLQKSPPPNENVGAPSEAPGSEPPEARSISTEVMEIMELPAARDSTMSPDVTMPSSSYLSTSPLPPRIHLAPASSTPSKWSPRIPRSLLLRQGSDSQLTLPKSPSNYSASEGRSSPLLPVSSIESARGSHGGSVDGWSVQSFPESTTAMHRATWSFESDSLGSHRYKLGQSRSSRKSDSQSNELKSCVVCSKYLVEKSSFSSQKIVPNNELSVVAVLVCGHVYHADCLDRLTPEISKYDPSCPVCTFGEPHAVRMFEKLLKAEMDMKSKKRRNRIVNSAFIPLARGSSPRLESSPSLRSSFARPFLKRHFSFGAKASSSTPDPDTLPVRKRSLLWSKSSK</sequence>
<feature type="domain" description="RING-type" evidence="3">
    <location>
        <begin position="271"/>
        <end position="330"/>
    </location>
</feature>
<reference evidence="4" key="1">
    <citation type="submission" date="2021-01" db="UniProtKB">
        <authorList>
            <consortium name="EnsemblPlants"/>
        </authorList>
    </citation>
    <scope>IDENTIFICATION</scope>
</reference>
<feature type="region of interest" description="Disordered" evidence="2">
    <location>
        <begin position="125"/>
        <end position="222"/>
    </location>
</feature>
<evidence type="ECO:0000313" key="4">
    <source>
        <dbReference type="EnsemblPlants" id="Kaladp0024s0965.1.v1.1"/>
    </source>
</evidence>
<dbReference type="Gene3D" id="3.30.40.10">
    <property type="entry name" value="Zinc/RING finger domain, C3HC4 (zinc finger)"/>
    <property type="match status" value="1"/>
</dbReference>
<feature type="region of interest" description="Disordered" evidence="2">
    <location>
        <begin position="85"/>
        <end position="111"/>
    </location>
</feature>